<dbReference type="Proteomes" id="UP001055784">
    <property type="component" value="Chromosome"/>
</dbReference>
<evidence type="ECO:0000256" key="1">
    <source>
        <dbReference type="SAM" id="MobiDB-lite"/>
    </source>
</evidence>
<dbReference type="AlphaFoldDB" id="A0AAE9L909"/>
<dbReference type="Gene3D" id="1.10.30.50">
    <property type="match status" value="1"/>
</dbReference>
<protein>
    <submittedName>
        <fullName evidence="2">HNH endonuclease</fullName>
    </submittedName>
</protein>
<keyword evidence="2" id="KW-0378">Hydrolase</keyword>
<keyword evidence="2" id="KW-0540">Nuclease</keyword>
<dbReference type="InterPro" id="IPR003615">
    <property type="entry name" value="HNH_nuc"/>
</dbReference>
<keyword evidence="2" id="KW-0255">Endonuclease</keyword>
<gene>
    <name evidence="2" type="ORF">MF626_000069</name>
</gene>
<reference evidence="2" key="1">
    <citation type="submission" date="2022-11" db="EMBL/GenBank/DDBJ databases">
        <authorList>
            <person name="Vasilchenko N.G."/>
            <person name="Prazdnova E.V."/>
            <person name="Gorovtsov A.V."/>
            <person name="Chistyakov V.A."/>
            <person name="Pak M.L."/>
        </authorList>
    </citation>
    <scope>NUCLEOTIDE SEQUENCE</scope>
    <source>
        <strain evidence="2">R 4.5</strain>
    </source>
</reference>
<feature type="region of interest" description="Disordered" evidence="1">
    <location>
        <begin position="1"/>
        <end position="55"/>
    </location>
</feature>
<evidence type="ECO:0000313" key="3">
    <source>
        <dbReference type="Proteomes" id="UP001055784"/>
    </source>
</evidence>
<feature type="compositionally biased region" description="Basic and acidic residues" evidence="1">
    <location>
        <begin position="32"/>
        <end position="43"/>
    </location>
</feature>
<dbReference type="GO" id="GO:0004519">
    <property type="term" value="F:endonuclease activity"/>
    <property type="evidence" value="ECO:0007669"/>
    <property type="project" value="UniProtKB-KW"/>
</dbReference>
<organism evidence="2 3">
    <name type="scientific">Paenibacillus polymyxa</name>
    <name type="common">Bacillus polymyxa</name>
    <dbReference type="NCBI Taxonomy" id="1406"/>
    <lineage>
        <taxon>Bacteria</taxon>
        <taxon>Bacillati</taxon>
        <taxon>Bacillota</taxon>
        <taxon>Bacilli</taxon>
        <taxon>Bacillales</taxon>
        <taxon>Paenibacillaceae</taxon>
        <taxon>Paenibacillus</taxon>
    </lineage>
</organism>
<dbReference type="CDD" id="cd00085">
    <property type="entry name" value="HNHc"/>
    <property type="match status" value="1"/>
</dbReference>
<dbReference type="RefSeq" id="WP_250260617.1">
    <property type="nucleotide sequence ID" value="NZ_CP097770.1"/>
</dbReference>
<name>A0AAE9L909_PAEPO</name>
<accession>A0AAE9L909</accession>
<sequence length="224" mass="26214">MSHQTFWKPEKKPKQKQKKTYNSLGQRKKDKKTVPEWKKDILSHHQSRPNTKERGEFSKDVIAELIADSNGICECCKTAEATTTHHVYPRGRKGRGVKTNGLRLCWPCHDRIQTNEELLQFWISAFRDKYGDHFWFDEQDWEEYNRKQAASKRVEAEKREHLESIKPVMELLTTAAGRSLKVKEVHLLEAMDEKQISVFENMINDILGASAKQQVPFGYGYFDD</sequence>
<dbReference type="EMBL" id="CP097770">
    <property type="protein sequence ID" value="URJ50703.1"/>
    <property type="molecule type" value="Genomic_DNA"/>
</dbReference>
<evidence type="ECO:0000313" key="2">
    <source>
        <dbReference type="EMBL" id="URJ50703.1"/>
    </source>
</evidence>
<proteinExistence type="predicted"/>